<dbReference type="InterPro" id="IPR013112">
    <property type="entry name" value="FAD-bd_8"/>
</dbReference>
<evidence type="ECO:0000313" key="21">
    <source>
        <dbReference type="EMBL" id="CEP25235.1"/>
    </source>
</evidence>
<keyword evidence="5" id="KW-0349">Heme</keyword>
<dbReference type="AlphaFoldDB" id="A0A0H5C9Y2"/>
<evidence type="ECO:0000256" key="13">
    <source>
        <dbReference type="ARBA" id="ARBA00023004"/>
    </source>
</evidence>
<dbReference type="Proteomes" id="UP000038830">
    <property type="component" value="Unassembled WGS sequence"/>
</dbReference>
<sequence>MKLNYQLVAFSLLSLPLASAGDGYKHYSEDELIVQSCRPALKAMFCPGDTKRAYKCVCKTPQGLGSWLNCIYDHSSVYDEKMDEFVIEYCKENANKTYTRQQLQKQYDNATEYMVDPSTIDGFNSSAISYVPVQWNKKSFKIGYDSYTARYKNEDWGMWMGSGLIGFWGLMVLLGGIYNVLNRTVFIAGNLKSHPVNLIRRYISMSPTLGRKHSKPATFLKYFGGYIPLRIESIVIFIYTVLIIIFSAVGYTFVENHVIWPNKTIQISRYVGDRTGIIVNFTFLLSFLFAGRNNFLIWITGWSQSTFLTFHKWTSRVNFLLVVAHAGAYHLNSDRMGKLTSRYKTPWMRWGAVAVVCAGVIMFQASYAFRRTQYEVFLLLHIALVVFFLIGTWIHLRKFEYQMFAYTMAAVWCFDRFIRIVRLSYFGVQKAQVTVVSDEVLKVVVPRHKLWKGFPGSYGYLHYLTPKTFWQSHPFTCIDCDEGTVTFITKIKGGVTSVIYNRVIKNANNTDTIPILLEGPYGEQKPLHKFSTALYYTGSTGVSSSYAYIRDCARRGVQQHVKFYWVIRNWNSLDWFYDELLELKKTNAEVIIYVSDPSSSHGTRHLSGHSSEASSGDESEKNESHDDEDKGNSMPPKELSFIQFRMGRPNMEEIVAKDLQEANGHTAVVACGHSSMVDDIRYAVSNNLDVTNGRVEYIEDLQVW</sequence>
<dbReference type="GO" id="GO:0000293">
    <property type="term" value="F:ferric-chelate reductase activity"/>
    <property type="evidence" value="ECO:0007669"/>
    <property type="project" value="UniProtKB-ARBA"/>
</dbReference>
<feature type="chain" id="PRO_5005216641" evidence="19">
    <location>
        <begin position="21"/>
        <end position="704"/>
    </location>
</feature>
<evidence type="ECO:0000256" key="16">
    <source>
        <dbReference type="ARBA" id="ARBA00023180"/>
    </source>
</evidence>
<evidence type="ECO:0000256" key="5">
    <source>
        <dbReference type="ARBA" id="ARBA00022617"/>
    </source>
</evidence>
<dbReference type="Pfam" id="PF08022">
    <property type="entry name" value="FAD_binding_8"/>
    <property type="match status" value="1"/>
</dbReference>
<evidence type="ECO:0000256" key="12">
    <source>
        <dbReference type="ARBA" id="ARBA00023002"/>
    </source>
</evidence>
<dbReference type="GO" id="GO:0005886">
    <property type="term" value="C:plasma membrane"/>
    <property type="evidence" value="ECO:0007669"/>
    <property type="project" value="TreeGrafter"/>
</dbReference>
<evidence type="ECO:0000256" key="4">
    <source>
        <dbReference type="ARBA" id="ARBA00022448"/>
    </source>
</evidence>
<evidence type="ECO:0000259" key="20">
    <source>
        <dbReference type="PROSITE" id="PS51384"/>
    </source>
</evidence>
<dbReference type="EMBL" id="CDQK01000007">
    <property type="protein sequence ID" value="CEP25235.1"/>
    <property type="molecule type" value="Genomic_DNA"/>
</dbReference>
<evidence type="ECO:0000313" key="22">
    <source>
        <dbReference type="Proteomes" id="UP000038830"/>
    </source>
</evidence>
<evidence type="ECO:0000256" key="18">
    <source>
        <dbReference type="SAM" id="Phobius"/>
    </source>
</evidence>
<evidence type="ECO:0000256" key="19">
    <source>
        <dbReference type="SAM" id="SignalP"/>
    </source>
</evidence>
<feature type="transmembrane region" description="Helical" evidence="18">
    <location>
        <begin position="234"/>
        <end position="254"/>
    </location>
</feature>
<evidence type="ECO:0000256" key="15">
    <source>
        <dbReference type="ARBA" id="ARBA00023136"/>
    </source>
</evidence>
<dbReference type="SUPFAM" id="SSF52343">
    <property type="entry name" value="Ferredoxin reductase-like, C-terminal NADP-linked domain"/>
    <property type="match status" value="1"/>
</dbReference>
<keyword evidence="8" id="KW-0274">FAD</keyword>
<keyword evidence="13" id="KW-0408">Iron</keyword>
<keyword evidence="4" id="KW-0813">Transport</keyword>
<feature type="transmembrane region" description="Helical" evidence="18">
    <location>
        <begin position="350"/>
        <end position="369"/>
    </location>
</feature>
<gene>
    <name evidence="21" type="primary">CFL5</name>
    <name evidence="21" type="ORF">BN1211_6257</name>
</gene>
<evidence type="ECO:0000256" key="2">
    <source>
        <dbReference type="ARBA" id="ARBA00004141"/>
    </source>
</evidence>
<evidence type="ECO:0000256" key="14">
    <source>
        <dbReference type="ARBA" id="ARBA00023065"/>
    </source>
</evidence>
<dbReference type="PANTHER" id="PTHR32361:SF9">
    <property type="entry name" value="FERRIC REDUCTASE TRANSMEMBRANE COMPONENT 3-RELATED"/>
    <property type="match status" value="1"/>
</dbReference>
<dbReference type="PANTHER" id="PTHR32361">
    <property type="entry name" value="FERRIC/CUPRIC REDUCTASE TRANSMEMBRANE COMPONENT"/>
    <property type="match status" value="1"/>
</dbReference>
<feature type="region of interest" description="Disordered" evidence="17">
    <location>
        <begin position="598"/>
        <end position="636"/>
    </location>
</feature>
<feature type="transmembrane region" description="Helical" evidence="18">
    <location>
        <begin position="376"/>
        <end position="395"/>
    </location>
</feature>
<organism evidence="21 22">
    <name type="scientific">Cyberlindnera jadinii (strain ATCC 18201 / CBS 1600 / BCRC 20928 / JCM 3617 / NBRC 0987 / NRRL Y-1542)</name>
    <name type="common">Torula yeast</name>
    <name type="synonym">Candida utilis</name>
    <dbReference type="NCBI Taxonomy" id="983966"/>
    <lineage>
        <taxon>Eukaryota</taxon>
        <taxon>Fungi</taxon>
        <taxon>Dikarya</taxon>
        <taxon>Ascomycota</taxon>
        <taxon>Saccharomycotina</taxon>
        <taxon>Saccharomycetes</taxon>
        <taxon>Phaffomycetales</taxon>
        <taxon>Phaffomycetaceae</taxon>
        <taxon>Cyberlindnera</taxon>
    </lineage>
</organism>
<comment type="subcellular location">
    <subcellularLocation>
        <location evidence="2">Membrane</location>
        <topology evidence="2">Multi-pass membrane protein</topology>
    </subcellularLocation>
</comment>
<keyword evidence="7 18" id="KW-0812">Transmembrane</keyword>
<dbReference type="Pfam" id="PF08030">
    <property type="entry name" value="NAD_binding_6"/>
    <property type="match status" value="1"/>
</dbReference>
<feature type="domain" description="FAD-binding FR-type" evidence="20">
    <location>
        <begin position="410"/>
        <end position="527"/>
    </location>
</feature>
<feature type="transmembrane region" description="Helical" evidence="18">
    <location>
        <begin position="277"/>
        <end position="301"/>
    </location>
</feature>
<evidence type="ECO:0000256" key="1">
    <source>
        <dbReference type="ARBA" id="ARBA00001974"/>
    </source>
</evidence>
<dbReference type="Gene3D" id="3.40.50.80">
    <property type="entry name" value="Nucleotide-binding domain of ferredoxin-NADP reductase (FNR) module"/>
    <property type="match status" value="1"/>
</dbReference>
<keyword evidence="5" id="KW-0479">Metal-binding</keyword>
<keyword evidence="10" id="KW-0249">Electron transport</keyword>
<dbReference type="SFLD" id="SFLDS00052">
    <property type="entry name" value="Ferric_Reductase_Domain"/>
    <property type="match status" value="1"/>
</dbReference>
<keyword evidence="16" id="KW-0325">Glycoprotein</keyword>
<keyword evidence="11 18" id="KW-1133">Transmembrane helix</keyword>
<dbReference type="GO" id="GO:0006826">
    <property type="term" value="P:iron ion transport"/>
    <property type="evidence" value="ECO:0007669"/>
    <property type="project" value="TreeGrafter"/>
</dbReference>
<evidence type="ECO:0000256" key="7">
    <source>
        <dbReference type="ARBA" id="ARBA00022692"/>
    </source>
</evidence>
<dbReference type="PROSITE" id="PS51384">
    <property type="entry name" value="FAD_FR"/>
    <property type="match status" value="1"/>
</dbReference>
<dbReference type="InterPro" id="IPR051410">
    <property type="entry name" value="Ferric/Cupric_Reductase"/>
</dbReference>
<dbReference type="GO" id="GO:0015677">
    <property type="term" value="P:copper ion import"/>
    <property type="evidence" value="ECO:0007669"/>
    <property type="project" value="TreeGrafter"/>
</dbReference>
<comment type="cofactor">
    <cofactor evidence="1">
        <name>FAD</name>
        <dbReference type="ChEBI" id="CHEBI:57692"/>
    </cofactor>
</comment>
<dbReference type="InterPro" id="IPR017927">
    <property type="entry name" value="FAD-bd_FR_type"/>
</dbReference>
<dbReference type="CDD" id="cd06186">
    <property type="entry name" value="NOX_Duox_like_FAD_NADP"/>
    <property type="match status" value="1"/>
</dbReference>
<evidence type="ECO:0000256" key="8">
    <source>
        <dbReference type="ARBA" id="ARBA00022827"/>
    </source>
</evidence>
<proteinExistence type="inferred from homology"/>
<accession>A0A0H5C9Y2</accession>
<evidence type="ECO:0000256" key="11">
    <source>
        <dbReference type="ARBA" id="ARBA00022989"/>
    </source>
</evidence>
<dbReference type="SFLD" id="SFLDG01168">
    <property type="entry name" value="Ferric_reductase_subgroup_(FRE"/>
    <property type="match status" value="1"/>
</dbReference>
<dbReference type="GO" id="GO:0006879">
    <property type="term" value="P:intracellular iron ion homeostasis"/>
    <property type="evidence" value="ECO:0007669"/>
    <property type="project" value="TreeGrafter"/>
</dbReference>
<keyword evidence="12" id="KW-0560">Oxidoreductase</keyword>
<dbReference type="InterPro" id="IPR013121">
    <property type="entry name" value="Fe_red_NAD-bd_6"/>
</dbReference>
<dbReference type="Pfam" id="PF01794">
    <property type="entry name" value="Ferric_reduct"/>
    <property type="match status" value="1"/>
</dbReference>
<protein>
    <submittedName>
        <fullName evidence="21">CFL5 protein</fullName>
    </submittedName>
</protein>
<evidence type="ECO:0000256" key="17">
    <source>
        <dbReference type="SAM" id="MobiDB-lite"/>
    </source>
</evidence>
<feature type="compositionally biased region" description="Basic and acidic residues" evidence="17">
    <location>
        <begin position="618"/>
        <end position="631"/>
    </location>
</feature>
<name>A0A0H5C9Y2_CYBJN</name>
<keyword evidence="6" id="KW-0285">Flavoprotein</keyword>
<feature type="signal peptide" evidence="19">
    <location>
        <begin position="1"/>
        <end position="20"/>
    </location>
</feature>
<reference evidence="22" key="1">
    <citation type="journal article" date="2015" name="J. Biotechnol.">
        <title>The structure of the Cyberlindnera jadinii genome and its relation to Candida utilis analyzed by the occurrence of single nucleotide polymorphisms.</title>
        <authorList>
            <person name="Rupp O."/>
            <person name="Brinkrolf K."/>
            <person name="Buerth C."/>
            <person name="Kunigo M."/>
            <person name="Schneider J."/>
            <person name="Jaenicke S."/>
            <person name="Goesmann A."/>
            <person name="Puehler A."/>
            <person name="Jaeger K.-E."/>
            <person name="Ernst J.F."/>
        </authorList>
    </citation>
    <scope>NUCLEOTIDE SEQUENCE [LARGE SCALE GENOMIC DNA]</scope>
    <source>
        <strain evidence="22">ATCC 18201 / CBS 1600 / BCRC 20928 / JCM 3617 / NBRC 0987 / NRRL Y-1542</strain>
    </source>
</reference>
<evidence type="ECO:0000256" key="6">
    <source>
        <dbReference type="ARBA" id="ARBA00022630"/>
    </source>
</evidence>
<feature type="transmembrane region" description="Helical" evidence="18">
    <location>
        <begin position="156"/>
        <end position="181"/>
    </location>
</feature>
<dbReference type="InterPro" id="IPR039261">
    <property type="entry name" value="FNR_nucleotide-bd"/>
</dbReference>
<comment type="similarity">
    <text evidence="3">Belongs to the ferric reductase (FRE) family.</text>
</comment>
<keyword evidence="9" id="KW-0521">NADP</keyword>
<evidence type="ECO:0000256" key="9">
    <source>
        <dbReference type="ARBA" id="ARBA00022857"/>
    </source>
</evidence>
<keyword evidence="19" id="KW-0732">Signal</keyword>
<dbReference type="InterPro" id="IPR013130">
    <property type="entry name" value="Fe3_Rdtase_TM_dom"/>
</dbReference>
<keyword evidence="14" id="KW-0406">Ion transport</keyword>
<evidence type="ECO:0000256" key="10">
    <source>
        <dbReference type="ARBA" id="ARBA00022982"/>
    </source>
</evidence>
<evidence type="ECO:0000256" key="3">
    <source>
        <dbReference type="ARBA" id="ARBA00006278"/>
    </source>
</evidence>
<keyword evidence="15 18" id="KW-0472">Membrane</keyword>